<dbReference type="RefSeq" id="WP_103726295.1">
    <property type="nucleotide sequence ID" value="NZ_PQNY01000010.1"/>
</dbReference>
<comment type="caution">
    <text evidence="2">The sequence shown here is derived from an EMBL/GenBank/DDBJ whole genome shotgun (WGS) entry which is preliminary data.</text>
</comment>
<gene>
    <name evidence="2" type="ORF">Q361_11023</name>
</gene>
<evidence type="ECO:0000313" key="3">
    <source>
        <dbReference type="Proteomes" id="UP000237056"/>
    </source>
</evidence>
<evidence type="ECO:0000256" key="1">
    <source>
        <dbReference type="SAM" id="Phobius"/>
    </source>
</evidence>
<name>A0A2S4N6Y4_9FLAO</name>
<reference evidence="2 3" key="1">
    <citation type="submission" date="2018-01" db="EMBL/GenBank/DDBJ databases">
        <title>Genomic Encyclopedia of Type Strains, Phase I: the one thousand microbial genomes (KMG-I) project.</title>
        <authorList>
            <person name="Goeker M."/>
        </authorList>
    </citation>
    <scope>NUCLEOTIDE SEQUENCE [LARGE SCALE GENOMIC DNA]</scope>
    <source>
        <strain evidence="2 3">DSM 17960</strain>
    </source>
</reference>
<keyword evidence="3" id="KW-1185">Reference proteome</keyword>
<keyword evidence="1" id="KW-1133">Transmembrane helix</keyword>
<dbReference type="OrthoDB" id="1247025at2"/>
<accession>A0A2S4N6Y4</accession>
<keyword evidence="1" id="KW-0812">Transmembrane</keyword>
<proteinExistence type="predicted"/>
<organism evidence="2 3">
    <name type="scientific">Flavobacterium croceum DSM 17960</name>
    <dbReference type="NCBI Taxonomy" id="1121886"/>
    <lineage>
        <taxon>Bacteria</taxon>
        <taxon>Pseudomonadati</taxon>
        <taxon>Bacteroidota</taxon>
        <taxon>Flavobacteriia</taxon>
        <taxon>Flavobacteriales</taxon>
        <taxon>Flavobacteriaceae</taxon>
        <taxon>Flavobacterium</taxon>
    </lineage>
</organism>
<feature type="transmembrane region" description="Helical" evidence="1">
    <location>
        <begin position="47"/>
        <end position="67"/>
    </location>
</feature>
<sequence>MAPNKFENQIKKELSNRSIAPSAQAWDRLDAMLAVAENKTTKNSNTVLYKWIGIAALITIVFSIVVWNTSQTSQNSTTPNQNIVTTQKSSIEKYDSLPNAIPTKIENTVANPFFKEKRKIAYKTTTENIVQEHNSLSNTQQEIKNTPIAENNINTNTISTKTVTVDADELLLSVEQNHTKKTNYRVKLNANTLLAHADKEVELTFREKMLQKINKNYQEVKVAIINRNKE</sequence>
<protein>
    <submittedName>
        <fullName evidence="2">Uncharacterized protein</fullName>
    </submittedName>
</protein>
<keyword evidence="1" id="KW-0472">Membrane</keyword>
<dbReference type="Proteomes" id="UP000237056">
    <property type="component" value="Unassembled WGS sequence"/>
</dbReference>
<dbReference type="EMBL" id="PQNY01000010">
    <property type="protein sequence ID" value="POS01440.1"/>
    <property type="molecule type" value="Genomic_DNA"/>
</dbReference>
<evidence type="ECO:0000313" key="2">
    <source>
        <dbReference type="EMBL" id="POS01440.1"/>
    </source>
</evidence>
<dbReference type="AlphaFoldDB" id="A0A2S4N6Y4"/>